<keyword evidence="2" id="KW-0812">Transmembrane</keyword>
<evidence type="ECO:0000256" key="1">
    <source>
        <dbReference type="SAM" id="MobiDB-lite"/>
    </source>
</evidence>
<reference evidence="4" key="1">
    <citation type="submission" date="2017-12" db="EMBL/GenBank/DDBJ databases">
        <title>Draft genome sequence of Telmatospirillum siberiense 26-4b1T, an acidotolerant peatland alphaproteobacterium potentially involved in sulfur cycling.</title>
        <authorList>
            <person name="Hausmann B."/>
            <person name="Pjevac P."/>
            <person name="Schreck K."/>
            <person name="Herbold C.W."/>
            <person name="Daims H."/>
            <person name="Wagner M."/>
            <person name="Pester M."/>
            <person name="Loy A."/>
        </authorList>
    </citation>
    <scope>NUCLEOTIDE SEQUENCE [LARGE SCALE GENOMIC DNA]</scope>
    <source>
        <strain evidence="4">26-4b1</strain>
    </source>
</reference>
<dbReference type="Proteomes" id="UP000233293">
    <property type="component" value="Unassembled WGS sequence"/>
</dbReference>
<feature type="transmembrane region" description="Helical" evidence="2">
    <location>
        <begin position="31"/>
        <end position="50"/>
    </location>
</feature>
<protein>
    <submittedName>
        <fullName evidence="3">Uncharacterized protein</fullName>
    </submittedName>
</protein>
<feature type="region of interest" description="Disordered" evidence="1">
    <location>
        <begin position="1"/>
        <end position="26"/>
    </location>
</feature>
<evidence type="ECO:0000256" key="2">
    <source>
        <dbReference type="SAM" id="Phobius"/>
    </source>
</evidence>
<sequence>MDGSNWRWGPDDAPEGEPVQPPPPAAGEGPSGFVILLVVAFLLGASCFLAHRLGDMIWIQNCAIQGRTNCVLINPPAEDRLSK</sequence>
<name>A0A2N3PUA5_9PROT</name>
<dbReference type="RefSeq" id="WP_101251239.1">
    <property type="nucleotide sequence ID" value="NZ_PIUM01000015.1"/>
</dbReference>
<organism evidence="3 4">
    <name type="scientific">Telmatospirillum siberiense</name>
    <dbReference type="NCBI Taxonomy" id="382514"/>
    <lineage>
        <taxon>Bacteria</taxon>
        <taxon>Pseudomonadati</taxon>
        <taxon>Pseudomonadota</taxon>
        <taxon>Alphaproteobacteria</taxon>
        <taxon>Rhodospirillales</taxon>
        <taxon>Rhodospirillaceae</taxon>
        <taxon>Telmatospirillum</taxon>
    </lineage>
</organism>
<keyword evidence="2" id="KW-0472">Membrane</keyword>
<accession>A0A2N3PUA5</accession>
<gene>
    <name evidence="3" type="ORF">CWS72_14030</name>
</gene>
<dbReference type="AlphaFoldDB" id="A0A2N3PUA5"/>
<comment type="caution">
    <text evidence="3">The sequence shown here is derived from an EMBL/GenBank/DDBJ whole genome shotgun (WGS) entry which is preliminary data.</text>
</comment>
<keyword evidence="2" id="KW-1133">Transmembrane helix</keyword>
<keyword evidence="4" id="KW-1185">Reference proteome</keyword>
<proteinExistence type="predicted"/>
<dbReference type="EMBL" id="PIUM01000015">
    <property type="protein sequence ID" value="PKU23978.1"/>
    <property type="molecule type" value="Genomic_DNA"/>
</dbReference>
<dbReference type="OrthoDB" id="8127169at2"/>
<evidence type="ECO:0000313" key="3">
    <source>
        <dbReference type="EMBL" id="PKU23978.1"/>
    </source>
</evidence>
<evidence type="ECO:0000313" key="4">
    <source>
        <dbReference type="Proteomes" id="UP000233293"/>
    </source>
</evidence>